<dbReference type="GO" id="GO:0004519">
    <property type="term" value="F:endonuclease activity"/>
    <property type="evidence" value="ECO:0007669"/>
    <property type="project" value="UniProtKB-KW"/>
</dbReference>
<feature type="domain" description="Type I restriction modification DNA specificity" evidence="5">
    <location>
        <begin position="3"/>
        <end position="180"/>
    </location>
</feature>
<sequence>MTQIVKIGNISTQIRGVSYSKNDAISNMQEGYLPVLRANNIQEQGLILEDFVYVPESKISEKQRILAGDVLIAASSGSISLVGKAASAKEDIDAGFGAFCKILRPNTELVDPRYFANYFQTQKYRQIISNLAAGANINNLKNEHLDDLEIPLPPLSEQRRIASILDQADVLRQKRQQAIEKLDQLLQATFIDMFGDPVSNPKGFEVKKLSEQVDLIQIGPFGTQLHQEDYIENGIPLINPSHIKNGKIIPNHKLTVSQSKYEELTQYHLRLNDVLLGRRGEMGRCAVVTQNEVGWLCGTGSLFLRPNLEKINPFFLELLLSSDSIKRYLENVSQGQTMANLNKTIVGTIPLISPSIEIQNKFFLIAEKIDKMKTELKSAKNQVNNLFESLQNQAFNGTL</sequence>
<dbReference type="EMBL" id="CP031976">
    <property type="protein sequence ID" value="QHI13912.1"/>
    <property type="molecule type" value="Genomic_DNA"/>
</dbReference>
<dbReference type="Gene3D" id="3.90.220.20">
    <property type="entry name" value="DNA methylase specificity domains"/>
    <property type="match status" value="2"/>
</dbReference>
<keyword evidence="3" id="KW-0238">DNA-binding</keyword>
<proteinExistence type="inferred from homology"/>
<evidence type="ECO:0000256" key="3">
    <source>
        <dbReference type="ARBA" id="ARBA00023125"/>
    </source>
</evidence>
<protein>
    <submittedName>
        <fullName evidence="6">Restriction endonuclease subunit S</fullName>
    </submittedName>
</protein>
<dbReference type="PANTHER" id="PTHR30408">
    <property type="entry name" value="TYPE-1 RESTRICTION ENZYME ECOKI SPECIFICITY PROTEIN"/>
    <property type="match status" value="1"/>
</dbReference>
<gene>
    <name evidence="6" type="ORF">AhaeAN43_11240</name>
</gene>
<dbReference type="InterPro" id="IPR000055">
    <property type="entry name" value="Restrct_endonuc_typeI_TRD"/>
</dbReference>
<evidence type="ECO:0000256" key="4">
    <source>
        <dbReference type="SAM" id="Coils"/>
    </source>
</evidence>
<keyword evidence="6" id="KW-0378">Hydrolase</keyword>
<dbReference type="PANTHER" id="PTHR30408:SF12">
    <property type="entry name" value="TYPE I RESTRICTION ENZYME MJAVIII SPECIFICITY SUBUNIT"/>
    <property type="match status" value="1"/>
</dbReference>
<keyword evidence="6" id="KW-0255">Endonuclease</keyword>
<comment type="similarity">
    <text evidence="1">Belongs to the type-I restriction system S methylase family.</text>
</comment>
<dbReference type="AlphaFoldDB" id="A0A857ILG9"/>
<keyword evidence="6" id="KW-0540">Nuclease</keyword>
<feature type="domain" description="Type I restriction modification DNA specificity" evidence="5">
    <location>
        <begin position="201"/>
        <end position="382"/>
    </location>
</feature>
<dbReference type="InterPro" id="IPR052021">
    <property type="entry name" value="Type-I_RS_S_subunit"/>
</dbReference>
<accession>A0A857ILG9</accession>
<dbReference type="CDD" id="cd17252">
    <property type="entry name" value="RMtype1_S_EcoKI-TRD1-CR1_like"/>
    <property type="match status" value="1"/>
</dbReference>
<keyword evidence="4" id="KW-0175">Coiled coil</keyword>
<evidence type="ECO:0000313" key="6">
    <source>
        <dbReference type="EMBL" id="QHI13912.1"/>
    </source>
</evidence>
<dbReference type="GO" id="GO:0009307">
    <property type="term" value="P:DNA restriction-modification system"/>
    <property type="evidence" value="ECO:0007669"/>
    <property type="project" value="UniProtKB-KW"/>
</dbReference>
<dbReference type="Pfam" id="PF01420">
    <property type="entry name" value="Methylase_S"/>
    <property type="match status" value="2"/>
</dbReference>
<dbReference type="GO" id="GO:0003677">
    <property type="term" value="F:DNA binding"/>
    <property type="evidence" value="ECO:0007669"/>
    <property type="project" value="UniProtKB-KW"/>
</dbReference>
<dbReference type="REBASE" id="358344">
    <property type="entry name" value="S.AhaAN43ORF11235P"/>
</dbReference>
<dbReference type="RefSeq" id="WP_160126630.1">
    <property type="nucleotide sequence ID" value="NZ_CP031972.1"/>
</dbReference>
<evidence type="ECO:0000313" key="7">
    <source>
        <dbReference type="Proteomes" id="UP000463868"/>
    </source>
</evidence>
<name>A0A857ILG9_ACIHA</name>
<dbReference type="Proteomes" id="UP000463868">
    <property type="component" value="Chromosome"/>
</dbReference>
<dbReference type="InterPro" id="IPR044946">
    <property type="entry name" value="Restrct_endonuc_typeI_TRD_sf"/>
</dbReference>
<organism evidence="6 7">
    <name type="scientific">Acinetobacter haemolyticus</name>
    <dbReference type="NCBI Taxonomy" id="29430"/>
    <lineage>
        <taxon>Bacteria</taxon>
        <taxon>Pseudomonadati</taxon>
        <taxon>Pseudomonadota</taxon>
        <taxon>Gammaproteobacteria</taxon>
        <taxon>Moraxellales</taxon>
        <taxon>Moraxellaceae</taxon>
        <taxon>Acinetobacter</taxon>
    </lineage>
</organism>
<evidence type="ECO:0000256" key="2">
    <source>
        <dbReference type="ARBA" id="ARBA00022747"/>
    </source>
</evidence>
<dbReference type="SUPFAM" id="SSF116734">
    <property type="entry name" value="DNA methylase specificity domain"/>
    <property type="match status" value="2"/>
</dbReference>
<evidence type="ECO:0000259" key="5">
    <source>
        <dbReference type="Pfam" id="PF01420"/>
    </source>
</evidence>
<keyword evidence="2" id="KW-0680">Restriction system</keyword>
<reference evidence="6 7" key="1">
    <citation type="submission" date="2018-08" db="EMBL/GenBank/DDBJ databases">
        <title>Analysis of the genomic diversity of Mexican Acinetobacter haemolyticus clinical isolates.</title>
        <authorList>
            <person name="Castro-Jaimes S."/>
            <person name="Cevallos M.A."/>
        </authorList>
    </citation>
    <scope>NUCLEOTIDE SEQUENCE [LARGE SCALE GENOMIC DNA]</scope>
    <source>
        <strain evidence="6 7">AN43</strain>
    </source>
</reference>
<evidence type="ECO:0000256" key="1">
    <source>
        <dbReference type="ARBA" id="ARBA00010923"/>
    </source>
</evidence>
<feature type="coiled-coil region" evidence="4">
    <location>
        <begin position="161"/>
        <end position="188"/>
    </location>
</feature>